<evidence type="ECO:0000313" key="4">
    <source>
        <dbReference type="Proteomes" id="UP000331308"/>
    </source>
</evidence>
<evidence type="ECO:0000313" key="2">
    <source>
        <dbReference type="EMBL" id="VUX62466.1"/>
    </source>
</evidence>
<gene>
    <name evidence="2" type="ORF">BPLFYP29_00460</name>
    <name evidence="1" type="ORF">BPS1E_0608</name>
</gene>
<name>A0A267WMY2_BIFPS</name>
<reference evidence="1 3" key="1">
    <citation type="journal article" date="2017" name="ISME J.">
        <title>Unveiling bifidobacterial biogeography across the mammalian branch of the tree of life.</title>
        <authorList>
            <person name="Milani C."/>
            <person name="Mangifesta M."/>
            <person name="Mancabelli L."/>
            <person name="Lugli G.A."/>
            <person name="James K."/>
            <person name="Duranti S."/>
            <person name="Turroni F."/>
            <person name="Ferrario C."/>
            <person name="Ossiprandi M.C."/>
            <person name="van Sinderen D."/>
            <person name="Ventura M."/>
        </authorList>
    </citation>
    <scope>NUCLEOTIDE SEQUENCE [LARGE SCALE GENOMIC DNA]</scope>
    <source>
        <strain evidence="1 3">1E</strain>
    </source>
</reference>
<dbReference type="AlphaFoldDB" id="A0A267WMY2"/>
<sequence>MQETMMPTYVVCWWSLRQDGNSVERWNRMELRMMVALYACWRAGHLSALAVRQAKNSELTESRIEKELWICEAVIPSSSVLRTG</sequence>
<dbReference type="EMBL" id="MNLB01000002">
    <property type="protein sequence ID" value="PAC73985.1"/>
    <property type="molecule type" value="Genomic_DNA"/>
</dbReference>
<organism evidence="1 3">
    <name type="scientific">Bifidobacterium pseudocatenulatum</name>
    <dbReference type="NCBI Taxonomy" id="28026"/>
    <lineage>
        <taxon>Bacteria</taxon>
        <taxon>Bacillati</taxon>
        <taxon>Actinomycetota</taxon>
        <taxon>Actinomycetes</taxon>
        <taxon>Bifidobacteriales</taxon>
        <taxon>Bifidobacteriaceae</taxon>
        <taxon>Bifidobacterium</taxon>
    </lineage>
</organism>
<dbReference type="Proteomes" id="UP000331308">
    <property type="component" value="Unassembled WGS sequence"/>
</dbReference>
<dbReference type="EMBL" id="CABHOD010000003">
    <property type="protein sequence ID" value="VUX62466.1"/>
    <property type="molecule type" value="Genomic_DNA"/>
</dbReference>
<protein>
    <submittedName>
        <fullName evidence="1">Uncharacterized protein</fullName>
    </submittedName>
</protein>
<proteinExistence type="predicted"/>
<evidence type="ECO:0000313" key="3">
    <source>
        <dbReference type="Proteomes" id="UP000216789"/>
    </source>
</evidence>
<accession>A0A267WMY2</accession>
<reference evidence="2 4" key="2">
    <citation type="submission" date="2019-07" db="EMBL/GenBank/DDBJ databases">
        <authorList>
            <person name="Chang H.-W."/>
            <person name="Raman A."/>
            <person name="Venkatesh S."/>
            <person name="Gehrig J."/>
        </authorList>
    </citation>
    <scope>NUCLEOTIDE SEQUENCE [LARGE SCALE GENOMIC DNA]</scope>
    <source>
        <strain evidence="2">Bifidobacterium_pseudocatenulatum_LFYP_29</strain>
    </source>
</reference>
<evidence type="ECO:0000313" key="1">
    <source>
        <dbReference type="EMBL" id="PAC73985.1"/>
    </source>
</evidence>
<comment type="caution">
    <text evidence="1">The sequence shown here is derived from an EMBL/GenBank/DDBJ whole genome shotgun (WGS) entry which is preliminary data.</text>
</comment>
<dbReference type="Proteomes" id="UP000216789">
    <property type="component" value="Unassembled WGS sequence"/>
</dbReference>